<evidence type="ECO:0000256" key="1">
    <source>
        <dbReference type="ARBA" id="ARBA00022723"/>
    </source>
</evidence>
<gene>
    <name evidence="6" type="ORF">OSJNBa0023J03.20</name>
    <name evidence="7" type="ORF">OSJNBa0024J22.10</name>
</gene>
<reference evidence="8" key="2">
    <citation type="journal article" date="2005" name="Nature">
        <title>The map-based sequence of the rice genome.</title>
        <authorList>
            <consortium name="International rice genome sequencing project (IRGSP)"/>
            <person name="Matsumoto T."/>
            <person name="Wu J."/>
            <person name="Kanamori H."/>
            <person name="Katayose Y."/>
            <person name="Fujisawa M."/>
            <person name="Namiki N."/>
            <person name="Mizuno H."/>
            <person name="Yamamoto K."/>
            <person name="Antonio B.A."/>
            <person name="Baba T."/>
            <person name="Sakata K."/>
            <person name="Nagamura Y."/>
            <person name="Aoki H."/>
            <person name="Arikawa K."/>
            <person name="Arita K."/>
            <person name="Bito T."/>
            <person name="Chiden Y."/>
            <person name="Fujitsuka N."/>
            <person name="Fukunaka R."/>
            <person name="Hamada M."/>
            <person name="Harada C."/>
            <person name="Hayashi A."/>
            <person name="Hijishita S."/>
            <person name="Honda M."/>
            <person name="Hosokawa S."/>
            <person name="Ichikawa Y."/>
            <person name="Idonuma A."/>
            <person name="Iijima M."/>
            <person name="Ikeda M."/>
            <person name="Ikeno M."/>
            <person name="Ito K."/>
            <person name="Ito S."/>
            <person name="Ito T."/>
            <person name="Ito Y."/>
            <person name="Ito Y."/>
            <person name="Iwabuchi A."/>
            <person name="Kamiya K."/>
            <person name="Karasawa W."/>
            <person name="Kurita K."/>
            <person name="Katagiri S."/>
            <person name="Kikuta A."/>
            <person name="Kobayashi H."/>
            <person name="Kobayashi N."/>
            <person name="Machita K."/>
            <person name="Maehara T."/>
            <person name="Masukawa M."/>
            <person name="Mizubayashi T."/>
            <person name="Mukai Y."/>
            <person name="Nagasaki H."/>
            <person name="Nagata Y."/>
            <person name="Naito S."/>
            <person name="Nakashima M."/>
            <person name="Nakama Y."/>
            <person name="Nakamichi Y."/>
            <person name="Nakamura M."/>
            <person name="Meguro A."/>
            <person name="Negishi M."/>
            <person name="Ohta I."/>
            <person name="Ohta T."/>
            <person name="Okamoto M."/>
            <person name="Ono N."/>
            <person name="Saji S."/>
            <person name="Sakaguchi M."/>
            <person name="Sakai K."/>
            <person name="Shibata M."/>
            <person name="Shimokawa T."/>
            <person name="Song J."/>
            <person name="Takazaki Y."/>
            <person name="Terasawa K."/>
            <person name="Tsugane M."/>
            <person name="Tsuji K."/>
            <person name="Ueda S."/>
            <person name="Waki K."/>
            <person name="Yamagata H."/>
            <person name="Yamamoto M."/>
            <person name="Yamamoto S."/>
            <person name="Yamane H."/>
            <person name="Yoshiki S."/>
            <person name="Yoshihara R."/>
            <person name="Yukawa K."/>
            <person name="Zhong H."/>
            <person name="Yano M."/>
            <person name="Yuan Q."/>
            <person name="Ouyang S."/>
            <person name="Liu J."/>
            <person name="Jones K.M."/>
            <person name="Gansberger K."/>
            <person name="Moffat K."/>
            <person name="Hill J."/>
            <person name="Bera J."/>
            <person name="Fadrosh D."/>
            <person name="Jin S."/>
            <person name="Johri S."/>
            <person name="Kim M."/>
            <person name="Overton L."/>
            <person name="Reardon M."/>
            <person name="Tsitrin T."/>
            <person name="Vuong H."/>
            <person name="Weaver B."/>
            <person name="Ciecko A."/>
            <person name="Tallon L."/>
            <person name="Jackson J."/>
            <person name="Pai G."/>
            <person name="Aken S.V."/>
            <person name="Utterback T."/>
            <person name="Reidmuller S."/>
            <person name="Feldblyum T."/>
            <person name="Hsiao J."/>
            <person name="Zismann V."/>
            <person name="Iobst S."/>
            <person name="de Vazeille A.R."/>
            <person name="Buell C.R."/>
            <person name="Ying K."/>
            <person name="Li Y."/>
            <person name="Lu T."/>
            <person name="Huang Y."/>
            <person name="Zhao Q."/>
            <person name="Feng Q."/>
            <person name="Zhang L."/>
            <person name="Zhu J."/>
            <person name="Weng Q."/>
            <person name="Mu J."/>
            <person name="Lu Y."/>
            <person name="Fan D."/>
            <person name="Liu Y."/>
            <person name="Guan J."/>
            <person name="Zhang Y."/>
            <person name="Yu S."/>
            <person name="Liu X."/>
            <person name="Zhang Y."/>
            <person name="Hong G."/>
            <person name="Han B."/>
            <person name="Choisne N."/>
            <person name="Demange N."/>
            <person name="Orjeda G."/>
            <person name="Samain S."/>
            <person name="Cattolico L."/>
            <person name="Pelletier E."/>
            <person name="Couloux A."/>
            <person name="Segurens B."/>
            <person name="Wincker P."/>
            <person name="D'Hont A."/>
            <person name="Scarpelli C."/>
            <person name="Weissenbach J."/>
            <person name="Salanoubat M."/>
            <person name="Quetier F."/>
            <person name="Yu Y."/>
            <person name="Kim H.R."/>
            <person name="Rambo T."/>
            <person name="Currie J."/>
            <person name="Collura K."/>
            <person name="Luo M."/>
            <person name="Yang T."/>
            <person name="Ammiraju J.S.S."/>
            <person name="Engler F."/>
            <person name="Soderlund C."/>
            <person name="Wing R.A."/>
            <person name="Palmer L.E."/>
            <person name="de la Bastide M."/>
            <person name="Spiegel L."/>
            <person name="Nascimento L."/>
            <person name="Zutavern T."/>
            <person name="O'Shaughnessy A."/>
            <person name="Dike S."/>
            <person name="Dedhia N."/>
            <person name="Preston R."/>
            <person name="Balija V."/>
            <person name="McCombie W.R."/>
            <person name="Chow T."/>
            <person name="Chen H."/>
            <person name="Chung M."/>
            <person name="Chen C."/>
            <person name="Shaw J."/>
            <person name="Wu H."/>
            <person name="Hsiao K."/>
            <person name="Chao Y."/>
            <person name="Chu M."/>
            <person name="Cheng C."/>
            <person name="Hour A."/>
            <person name="Lee P."/>
            <person name="Lin S."/>
            <person name="Lin Y."/>
            <person name="Liou J."/>
            <person name="Liu S."/>
            <person name="Hsing Y."/>
            <person name="Raghuvanshi S."/>
            <person name="Mohanty A."/>
            <person name="Bharti A.K."/>
            <person name="Gaur A."/>
            <person name="Gupta V."/>
            <person name="Kumar D."/>
            <person name="Ravi V."/>
            <person name="Vij S."/>
            <person name="Kapur A."/>
            <person name="Khurana P."/>
            <person name="Khurana P."/>
            <person name="Khurana J.P."/>
            <person name="Tyagi A.K."/>
            <person name="Gaikwad K."/>
            <person name="Singh A."/>
            <person name="Dalal V."/>
            <person name="Srivastava S."/>
            <person name="Dixit A."/>
            <person name="Pal A.K."/>
            <person name="Ghazi I.A."/>
            <person name="Yadav M."/>
            <person name="Pandit A."/>
            <person name="Bhargava A."/>
            <person name="Sureshbabu K."/>
            <person name="Batra K."/>
            <person name="Sharma T.R."/>
            <person name="Mohapatra T."/>
            <person name="Singh N.K."/>
            <person name="Messing J."/>
            <person name="Nelson A.B."/>
            <person name="Fuks G."/>
            <person name="Kavchok S."/>
            <person name="Keizer G."/>
            <person name="Linton E."/>
            <person name="Llaca V."/>
            <person name="Song R."/>
            <person name="Tanyolac B."/>
            <person name="Young S."/>
            <person name="Ho-Il K."/>
            <person name="Hahn J.H."/>
            <person name="Sangsakoo G."/>
            <person name="Vanavichit A."/>
            <person name="de Mattos Luiz.A.T."/>
            <person name="Zimmer P.D."/>
            <person name="Malone G."/>
            <person name="Dellagostin O."/>
            <person name="de Oliveira A.C."/>
            <person name="Bevan M."/>
            <person name="Bancroft I."/>
            <person name="Minx P."/>
            <person name="Cordum H."/>
            <person name="Wilson R."/>
            <person name="Cheng Z."/>
            <person name="Jin W."/>
            <person name="Jiang J."/>
            <person name="Leong S.A."/>
            <person name="Iwama H."/>
            <person name="Gojobori T."/>
            <person name="Itoh T."/>
            <person name="Niimura Y."/>
            <person name="Fujii Y."/>
            <person name="Habara T."/>
            <person name="Sakai H."/>
            <person name="Sato Y."/>
            <person name="Wilson G."/>
            <person name="Kumar K."/>
            <person name="McCouch S."/>
            <person name="Juretic N."/>
            <person name="Hoen D."/>
            <person name="Wright S."/>
            <person name="Bruskiewich R."/>
            <person name="Bureau T."/>
            <person name="Miyao A."/>
            <person name="Hirochika H."/>
            <person name="Nishikawa T."/>
            <person name="Kadowaki K."/>
            <person name="Sugiura M."/>
            <person name="Burr B."/>
            <person name="Sasaki T."/>
        </authorList>
    </citation>
    <scope>NUCLEOTIDE SEQUENCE [LARGE SCALE GENOMIC DNA]</scope>
    <source>
        <strain evidence="8">cv. Nipponbare</strain>
    </source>
</reference>
<reference evidence="7" key="1">
    <citation type="journal article" date="2002" name="Nature">
        <title>Sequence and analysis of rice chromosome 4.</title>
        <authorList>
            <person name="Feng Q."/>
            <person name="Zhang Y."/>
            <person name="Hao P."/>
            <person name="Wang S."/>
            <person name="Fu G."/>
            <person name="Huang Y."/>
            <person name="Li Y."/>
            <person name="Zhu J."/>
            <person name="Liu Y."/>
            <person name="Hu X."/>
            <person name="Jia P."/>
            <person name="Zhang Y."/>
            <person name="Zhao Q."/>
            <person name="Ying K."/>
            <person name="Yu S."/>
            <person name="Tang Y."/>
            <person name="Weng Q."/>
            <person name="Zhang L."/>
            <person name="Lu Y."/>
            <person name="Mu J."/>
            <person name="Lu Y."/>
            <person name="Zhang L.S."/>
            <person name="Yu Z."/>
            <person name="Fan D."/>
            <person name="Liu X."/>
            <person name="Lu T."/>
            <person name="Li C."/>
            <person name="Wu Y."/>
            <person name="Sun T."/>
            <person name="Lei H."/>
            <person name="Li T."/>
            <person name="Hu H."/>
            <person name="Guan J."/>
            <person name="Wu M."/>
            <person name="Zhang R."/>
            <person name="Zhou B."/>
            <person name="Chen Z."/>
            <person name="Chen L."/>
            <person name="Jin Z."/>
            <person name="Wang R."/>
            <person name="Yin H."/>
            <person name="Cai Z."/>
            <person name="Ren S."/>
            <person name="Lv G."/>
            <person name="Gu W."/>
            <person name="Zhu G."/>
            <person name="Tu Y."/>
            <person name="Jia J."/>
            <person name="Zhang Y."/>
            <person name="Chen J."/>
            <person name="Kang H."/>
            <person name="Chen X."/>
            <person name="Shao C."/>
            <person name="Sun Y."/>
            <person name="Hu Q."/>
            <person name="Zhang X."/>
            <person name="Zhang W."/>
            <person name="Wang L."/>
            <person name="Ding C."/>
            <person name="Sheng H."/>
            <person name="Gu J."/>
            <person name="Chen S."/>
            <person name="Ni L."/>
            <person name="Zhu F."/>
            <person name="Chen W."/>
            <person name="Lan L."/>
            <person name="Lai Y."/>
            <person name="Cheng Z."/>
            <person name="Gu M."/>
            <person name="Jiang J."/>
            <person name="Li J."/>
            <person name="Hong G."/>
            <person name="Xue Y."/>
            <person name="Han B."/>
        </authorList>
    </citation>
    <scope>NUCLEOTIDE SEQUENCE</scope>
</reference>
<evidence type="ECO:0000259" key="5">
    <source>
        <dbReference type="PROSITE" id="PS51999"/>
    </source>
</evidence>
<keyword evidence="2 4" id="KW-0863">Zinc-finger</keyword>
<dbReference type="AlphaFoldDB" id="Q7X6H3"/>
<dbReference type="InterPro" id="IPR010666">
    <property type="entry name" value="Znf_GRF"/>
</dbReference>
<organism evidence="7 8">
    <name type="scientific">Oryza sativa subsp. japonica</name>
    <name type="common">Rice</name>
    <dbReference type="NCBI Taxonomy" id="39947"/>
    <lineage>
        <taxon>Eukaryota</taxon>
        <taxon>Viridiplantae</taxon>
        <taxon>Streptophyta</taxon>
        <taxon>Embryophyta</taxon>
        <taxon>Tracheophyta</taxon>
        <taxon>Spermatophyta</taxon>
        <taxon>Magnoliopsida</taxon>
        <taxon>Liliopsida</taxon>
        <taxon>Poales</taxon>
        <taxon>Poaceae</taxon>
        <taxon>BOP clade</taxon>
        <taxon>Oryzoideae</taxon>
        <taxon>Oryzeae</taxon>
        <taxon>Oryzinae</taxon>
        <taxon>Oryza</taxon>
        <taxon>Oryza sativa</taxon>
    </lineage>
</organism>
<evidence type="ECO:0000256" key="3">
    <source>
        <dbReference type="ARBA" id="ARBA00022833"/>
    </source>
</evidence>
<keyword evidence="3" id="KW-0862">Zinc</keyword>
<reference evidence="8" key="3">
    <citation type="journal article" date="2008" name="Nucleic Acids Res.">
        <title>The rice annotation project database (RAP-DB): 2008 update.</title>
        <authorList>
            <consortium name="The rice annotation project (RAP)"/>
        </authorList>
    </citation>
    <scope>GENOME REANNOTATION</scope>
    <source>
        <strain evidence="8">cv. Nipponbare</strain>
    </source>
</reference>
<dbReference type="EMBL" id="AL731597">
    <property type="protein sequence ID" value="CAD40531.2"/>
    <property type="molecule type" value="Genomic_DNA"/>
</dbReference>
<sequence length="452" mass="52134">MLATASIKYVWMSGDMPIRLYYGNAHIQICDSGVDLTVYVFYDTSLNAPEHMGSNDLLGWLYNMFEVDPVLDKFVINAMWPVRGQHGWQWRVVEVALTGSWRKFVSKVREKGYSLTILVWKTTFVDRSGESSHAVVEETPLEGAQVENVWRTEQGQREEVVEGNTQAEVIVRDNNREANDSDDEELDSPMRVDAAEENEAPPIQQNESSIPRAFGLAERSTRRSISTMGTPISCSEPLSDYLRRKDEYDRRKTAESLQWQVNLLGLPTWRERPECRSGDRCQVIRSIRQQTLGQRCFVCPNIVDDDFVEEDRKCSYVKWIDTVRRSSIGSTITQPETTTQFIQAWMEYEHQVQSTSLHWRSNPLGIPEWSDRPKCGCRDRCQVATSFSQDTYGRRYFVCPNIDDFVGNPRMCAFTSWIDMVSPTYESGRVTEDETQTEYKRLKDHEVALCTP</sequence>
<keyword evidence="1" id="KW-0479">Metal-binding</keyword>
<dbReference type="PROSITE" id="PS51999">
    <property type="entry name" value="ZF_GRF"/>
    <property type="match status" value="1"/>
</dbReference>
<evidence type="ECO:0000256" key="2">
    <source>
        <dbReference type="ARBA" id="ARBA00022771"/>
    </source>
</evidence>
<dbReference type="Proteomes" id="UP000000763">
    <property type="component" value="Chromosome 4"/>
</dbReference>
<evidence type="ECO:0000256" key="4">
    <source>
        <dbReference type="PROSITE-ProRule" id="PRU01343"/>
    </source>
</evidence>
<evidence type="ECO:0000313" key="8">
    <source>
        <dbReference type="Proteomes" id="UP000000763"/>
    </source>
</evidence>
<accession>Q7X6H3</accession>
<evidence type="ECO:0000313" key="7">
    <source>
        <dbReference type="EMBL" id="CAE02406.2"/>
    </source>
</evidence>
<evidence type="ECO:0000313" key="6">
    <source>
        <dbReference type="EMBL" id="CAD40531.2"/>
    </source>
</evidence>
<dbReference type="GO" id="GO:0008270">
    <property type="term" value="F:zinc ion binding"/>
    <property type="evidence" value="ECO:0007669"/>
    <property type="project" value="UniProtKB-KW"/>
</dbReference>
<feature type="domain" description="GRF-type" evidence="5">
    <location>
        <begin position="375"/>
        <end position="421"/>
    </location>
</feature>
<accession>Q7X8T7</accession>
<dbReference type="EMBL" id="AL731596">
    <property type="protein sequence ID" value="CAE02406.2"/>
    <property type="molecule type" value="Genomic_DNA"/>
</dbReference>
<proteinExistence type="predicted"/>
<protein>
    <submittedName>
        <fullName evidence="6">OSJNBa0023J03.20 protein</fullName>
    </submittedName>
    <submittedName>
        <fullName evidence="7">OSJNBa0024J22.10 protein</fullName>
    </submittedName>
</protein>
<name>Q7X6H3_ORYSJ</name>